<gene>
    <name evidence="1" type="ORF">llap_4772</name>
</gene>
<organism evidence="1 2">
    <name type="scientific">Limosa lapponica baueri</name>
    <dbReference type="NCBI Taxonomy" id="1758121"/>
    <lineage>
        <taxon>Eukaryota</taxon>
        <taxon>Metazoa</taxon>
        <taxon>Chordata</taxon>
        <taxon>Craniata</taxon>
        <taxon>Vertebrata</taxon>
        <taxon>Euteleostomi</taxon>
        <taxon>Archelosauria</taxon>
        <taxon>Archosauria</taxon>
        <taxon>Dinosauria</taxon>
        <taxon>Saurischia</taxon>
        <taxon>Theropoda</taxon>
        <taxon>Coelurosauria</taxon>
        <taxon>Aves</taxon>
        <taxon>Neognathae</taxon>
        <taxon>Neoaves</taxon>
        <taxon>Charadriiformes</taxon>
        <taxon>Scolopacidae</taxon>
        <taxon>Limosa</taxon>
    </lineage>
</organism>
<dbReference type="Proteomes" id="UP000233556">
    <property type="component" value="Unassembled WGS sequence"/>
</dbReference>
<sequence>MSQQHALPTKKANGTLACIRRSVASRLREVILHLPSALVRPHLECGVQLWAPQRSRDMDILERVQQRAMKVMKRLEHLSYVERLRELGLFSLAKRRLREDLNNIYRYPKGGCKENRARLFLAVLSDGTRDIGHKLKHRRFPLNIRKYFFTVIVTRHWCRLPREVVEPPWRYSETAWMWS</sequence>
<accession>A0A2I0UFW2</accession>
<keyword evidence="2" id="KW-1185">Reference proteome</keyword>
<dbReference type="AlphaFoldDB" id="A0A2I0UFW2"/>
<name>A0A2I0UFW2_LIMLA</name>
<protein>
    <submittedName>
        <fullName evidence="1">Uncharacterized protein</fullName>
    </submittedName>
</protein>
<evidence type="ECO:0000313" key="1">
    <source>
        <dbReference type="EMBL" id="PKU44928.1"/>
    </source>
</evidence>
<evidence type="ECO:0000313" key="2">
    <source>
        <dbReference type="Proteomes" id="UP000233556"/>
    </source>
</evidence>
<dbReference type="OrthoDB" id="276744at2759"/>
<reference evidence="2" key="1">
    <citation type="submission" date="2017-11" db="EMBL/GenBank/DDBJ databases">
        <authorList>
            <person name="Lima N.C."/>
            <person name="Parody-Merino A.M."/>
            <person name="Battley P.F."/>
            <person name="Fidler A.E."/>
            <person name="Prosdocimi F."/>
        </authorList>
    </citation>
    <scope>NUCLEOTIDE SEQUENCE [LARGE SCALE GENOMIC DNA]</scope>
</reference>
<dbReference type="PANTHER" id="PTHR33332">
    <property type="entry name" value="REVERSE TRANSCRIPTASE DOMAIN-CONTAINING PROTEIN"/>
    <property type="match status" value="1"/>
</dbReference>
<proteinExistence type="predicted"/>
<dbReference type="EMBL" id="KZ505794">
    <property type="protein sequence ID" value="PKU44928.1"/>
    <property type="molecule type" value="Genomic_DNA"/>
</dbReference>
<reference evidence="2" key="2">
    <citation type="submission" date="2017-12" db="EMBL/GenBank/DDBJ databases">
        <title>Genome sequence of the Bar-tailed Godwit (Limosa lapponica baueri).</title>
        <authorList>
            <person name="Lima N.C.B."/>
            <person name="Parody-Merino A.M."/>
            <person name="Battley P.F."/>
            <person name="Fidler A.E."/>
            <person name="Prosdocimi F."/>
        </authorList>
    </citation>
    <scope>NUCLEOTIDE SEQUENCE [LARGE SCALE GENOMIC DNA]</scope>
</reference>